<evidence type="ECO:0000313" key="1">
    <source>
        <dbReference type="EMBL" id="KAK2556752.1"/>
    </source>
</evidence>
<reference evidence="1" key="1">
    <citation type="journal article" date="2023" name="G3 (Bethesda)">
        <title>Whole genome assembly and annotation of the endangered Caribbean coral Acropora cervicornis.</title>
        <authorList>
            <person name="Selwyn J.D."/>
            <person name="Vollmer S.V."/>
        </authorList>
    </citation>
    <scope>NUCLEOTIDE SEQUENCE</scope>
    <source>
        <strain evidence="1">K2</strain>
    </source>
</reference>
<dbReference type="Proteomes" id="UP001249851">
    <property type="component" value="Unassembled WGS sequence"/>
</dbReference>
<proteinExistence type="predicted"/>
<reference evidence="1" key="2">
    <citation type="journal article" date="2023" name="Science">
        <title>Genomic signatures of disease resistance in endangered staghorn corals.</title>
        <authorList>
            <person name="Vollmer S.V."/>
            <person name="Selwyn J.D."/>
            <person name="Despard B.A."/>
            <person name="Roesel C.L."/>
        </authorList>
    </citation>
    <scope>NUCLEOTIDE SEQUENCE</scope>
    <source>
        <strain evidence="1">K2</strain>
    </source>
</reference>
<keyword evidence="2" id="KW-1185">Reference proteome</keyword>
<organism evidence="1 2">
    <name type="scientific">Acropora cervicornis</name>
    <name type="common">Staghorn coral</name>
    <dbReference type="NCBI Taxonomy" id="6130"/>
    <lineage>
        <taxon>Eukaryota</taxon>
        <taxon>Metazoa</taxon>
        <taxon>Cnidaria</taxon>
        <taxon>Anthozoa</taxon>
        <taxon>Hexacorallia</taxon>
        <taxon>Scleractinia</taxon>
        <taxon>Astrocoeniina</taxon>
        <taxon>Acroporidae</taxon>
        <taxon>Acropora</taxon>
    </lineage>
</organism>
<evidence type="ECO:0000313" key="2">
    <source>
        <dbReference type="Proteomes" id="UP001249851"/>
    </source>
</evidence>
<gene>
    <name evidence="1" type="ORF">P5673_021311</name>
</gene>
<name>A0AAD9Q8M6_ACRCE</name>
<dbReference type="AlphaFoldDB" id="A0AAD9Q8M6"/>
<dbReference type="EMBL" id="JARQWQ010000054">
    <property type="protein sequence ID" value="KAK2556752.1"/>
    <property type="molecule type" value="Genomic_DNA"/>
</dbReference>
<sequence length="89" mass="10414">MGSDQEMRQKYFALQYSSVDENNSEPYGWRAYNKHCLEIVTVLYILFSRACHEMADDENFFLSSLSNQYGRHNVISLDPNGGKKQQQNR</sequence>
<accession>A0AAD9Q8M6</accession>
<comment type="caution">
    <text evidence="1">The sequence shown here is derived from an EMBL/GenBank/DDBJ whole genome shotgun (WGS) entry which is preliminary data.</text>
</comment>
<protein>
    <submittedName>
        <fullName evidence="1">Uncharacterized protein</fullName>
    </submittedName>
</protein>